<dbReference type="GO" id="GO:0050308">
    <property type="term" value="F:sugar-phosphatase activity"/>
    <property type="evidence" value="ECO:0007669"/>
    <property type="project" value="TreeGrafter"/>
</dbReference>
<evidence type="ECO:0000313" key="3">
    <source>
        <dbReference type="Proteomes" id="UP000276232"/>
    </source>
</evidence>
<dbReference type="InterPro" id="IPR051806">
    <property type="entry name" value="HAD-like_SPP"/>
</dbReference>
<dbReference type="PRINTS" id="PR00413">
    <property type="entry name" value="HADHALOGNASE"/>
</dbReference>
<dbReference type="InterPro" id="IPR023198">
    <property type="entry name" value="PGP-like_dom2"/>
</dbReference>
<evidence type="ECO:0000256" key="1">
    <source>
        <dbReference type="SAM" id="MobiDB-lite"/>
    </source>
</evidence>
<dbReference type="PANTHER" id="PTHR43481">
    <property type="entry name" value="FRUCTOSE-1-PHOSPHATE PHOSPHATASE"/>
    <property type="match status" value="1"/>
</dbReference>
<keyword evidence="3" id="KW-1185">Reference proteome</keyword>
<dbReference type="PANTHER" id="PTHR43481:SF4">
    <property type="entry name" value="GLYCEROL-1-PHOSPHATE PHOSPHOHYDROLASE 1-RELATED"/>
    <property type="match status" value="1"/>
</dbReference>
<name>A0A3N1HMS5_9ACTN</name>
<dbReference type="NCBIfam" id="TIGR01549">
    <property type="entry name" value="HAD-SF-IA-v1"/>
    <property type="match status" value="1"/>
</dbReference>
<dbReference type="OrthoDB" id="9800058at2"/>
<proteinExistence type="predicted"/>
<protein>
    <submittedName>
        <fullName evidence="2">Sugar-phosphatase</fullName>
    </submittedName>
</protein>
<dbReference type="InParanoid" id="A0A3N1HMS5"/>
<dbReference type="AlphaFoldDB" id="A0A3N1HMS5"/>
<dbReference type="InterPro" id="IPR006439">
    <property type="entry name" value="HAD-SF_hydro_IA"/>
</dbReference>
<dbReference type="RefSeq" id="WP_123379379.1">
    <property type="nucleotide sequence ID" value="NZ_RJKN01000003.1"/>
</dbReference>
<dbReference type="SUPFAM" id="SSF56784">
    <property type="entry name" value="HAD-like"/>
    <property type="match status" value="1"/>
</dbReference>
<evidence type="ECO:0000313" key="2">
    <source>
        <dbReference type="EMBL" id="ROP43662.1"/>
    </source>
</evidence>
<dbReference type="SFLD" id="SFLDG01129">
    <property type="entry name" value="C1.5:_HAD__Beta-PGM__Phosphata"/>
    <property type="match status" value="1"/>
</dbReference>
<dbReference type="Gene3D" id="3.40.50.1000">
    <property type="entry name" value="HAD superfamily/HAD-like"/>
    <property type="match status" value="1"/>
</dbReference>
<dbReference type="NCBIfam" id="TIGR01509">
    <property type="entry name" value="HAD-SF-IA-v3"/>
    <property type="match status" value="1"/>
</dbReference>
<reference evidence="2 3" key="1">
    <citation type="journal article" date="2015" name="Stand. Genomic Sci.">
        <title>Genomic Encyclopedia of Bacterial and Archaeal Type Strains, Phase III: the genomes of soil and plant-associated and newly described type strains.</title>
        <authorList>
            <person name="Whitman W.B."/>
            <person name="Woyke T."/>
            <person name="Klenk H.P."/>
            <person name="Zhou Y."/>
            <person name="Lilburn T.G."/>
            <person name="Beck B.J."/>
            <person name="De Vos P."/>
            <person name="Vandamme P."/>
            <person name="Eisen J.A."/>
            <person name="Garrity G."/>
            <person name="Hugenholtz P."/>
            <person name="Kyrpides N.C."/>
        </authorList>
    </citation>
    <scope>NUCLEOTIDE SEQUENCE [LARGE SCALE GENOMIC DNA]</scope>
    <source>
        <strain evidence="2 3">CECT 7306</strain>
    </source>
</reference>
<dbReference type="Proteomes" id="UP000276232">
    <property type="component" value="Unassembled WGS sequence"/>
</dbReference>
<accession>A0A3N1HMS5</accession>
<dbReference type="InterPro" id="IPR023214">
    <property type="entry name" value="HAD_sf"/>
</dbReference>
<dbReference type="EMBL" id="RJKN01000003">
    <property type="protein sequence ID" value="ROP43662.1"/>
    <property type="molecule type" value="Genomic_DNA"/>
</dbReference>
<feature type="region of interest" description="Disordered" evidence="1">
    <location>
        <begin position="1"/>
        <end position="40"/>
    </location>
</feature>
<organism evidence="2 3">
    <name type="scientific">Pseudokineococcus lusitanus</name>
    <dbReference type="NCBI Taxonomy" id="763993"/>
    <lineage>
        <taxon>Bacteria</taxon>
        <taxon>Bacillati</taxon>
        <taxon>Actinomycetota</taxon>
        <taxon>Actinomycetes</taxon>
        <taxon>Kineosporiales</taxon>
        <taxon>Kineosporiaceae</taxon>
        <taxon>Pseudokineococcus</taxon>
    </lineage>
</organism>
<sequence>MAETAAPETTAGPPPPDGTAPEPVDEPAAPPAPAAAGTDLYPGRGPFAAVLFDMDGTLIDSTPSVERCWARWAEAEGVPLERLLGWHGVPARAIAAALVPAERVPDAVRRIEALEVADTDGITPLPGAAEALAALPAGRSAIATSCTRPLAAARVAASGITAPSVLVTADDVTHGKPDPEPFRLAAERLGVDPARCLVVEDAPAGLAGARAAGCATLAVTTTTPPDGLDADVVVRDLAAVRLVVDDDGVTVVAA</sequence>
<feature type="compositionally biased region" description="Low complexity" evidence="1">
    <location>
        <begin position="1"/>
        <end position="11"/>
    </location>
</feature>
<dbReference type="FunCoup" id="A0A3N1HMS5">
    <property type="interactions" value="265"/>
</dbReference>
<comment type="caution">
    <text evidence="2">The sequence shown here is derived from an EMBL/GenBank/DDBJ whole genome shotgun (WGS) entry which is preliminary data.</text>
</comment>
<dbReference type="InterPro" id="IPR036412">
    <property type="entry name" value="HAD-like_sf"/>
</dbReference>
<dbReference type="Gene3D" id="1.10.150.240">
    <property type="entry name" value="Putative phosphatase, domain 2"/>
    <property type="match status" value="1"/>
</dbReference>
<gene>
    <name evidence="2" type="ORF">EDC03_1255</name>
</gene>
<dbReference type="SFLD" id="SFLDG01135">
    <property type="entry name" value="C1.5.6:_HAD__Beta-PGM__Phospha"/>
    <property type="match status" value="1"/>
</dbReference>
<dbReference type="SFLD" id="SFLDS00003">
    <property type="entry name" value="Haloacid_Dehalogenase"/>
    <property type="match status" value="1"/>
</dbReference>
<dbReference type="Pfam" id="PF00702">
    <property type="entry name" value="Hydrolase"/>
    <property type="match status" value="1"/>
</dbReference>